<evidence type="ECO:0000313" key="8">
    <source>
        <dbReference type="EMBL" id="SDN24863.1"/>
    </source>
</evidence>
<protein>
    <submittedName>
        <fullName evidence="8">Type VI secretion system protein VasG</fullName>
    </submittedName>
</protein>
<dbReference type="Gene3D" id="1.10.1780.10">
    <property type="entry name" value="Clp, N-terminal domain"/>
    <property type="match status" value="1"/>
</dbReference>
<dbReference type="CDD" id="cd19499">
    <property type="entry name" value="RecA-like_ClpB_Hsp104-like"/>
    <property type="match status" value="1"/>
</dbReference>
<keyword evidence="9" id="KW-1185">Reference proteome</keyword>
<evidence type="ECO:0000259" key="6">
    <source>
        <dbReference type="SMART" id="SM00382"/>
    </source>
</evidence>
<dbReference type="PROSITE" id="PS00871">
    <property type="entry name" value="CLPAB_2"/>
    <property type="match status" value="1"/>
</dbReference>
<dbReference type="PANTHER" id="PTHR11638:SF181">
    <property type="entry name" value="ATPASE SUBUNIT OF ATP-DEPENDENT PROTEASE"/>
    <property type="match status" value="1"/>
</dbReference>
<dbReference type="CDD" id="cd00009">
    <property type="entry name" value="AAA"/>
    <property type="match status" value="1"/>
</dbReference>
<dbReference type="Pfam" id="PF17871">
    <property type="entry name" value="AAA_lid_9"/>
    <property type="match status" value="1"/>
</dbReference>
<dbReference type="Gene3D" id="3.40.50.300">
    <property type="entry name" value="P-loop containing nucleotide triphosphate hydrolases"/>
    <property type="match status" value="3"/>
</dbReference>
<dbReference type="Proteomes" id="UP000199602">
    <property type="component" value="Unassembled WGS sequence"/>
</dbReference>
<dbReference type="SMART" id="SM01086">
    <property type="entry name" value="ClpB_D2-small"/>
    <property type="match status" value="1"/>
</dbReference>
<dbReference type="OrthoDB" id="9803641at2"/>
<evidence type="ECO:0000256" key="2">
    <source>
        <dbReference type="ARBA" id="ARBA00022840"/>
    </source>
</evidence>
<evidence type="ECO:0000256" key="5">
    <source>
        <dbReference type="SAM" id="Coils"/>
    </source>
</evidence>
<proteinExistence type="inferred from homology"/>
<dbReference type="InterPro" id="IPR041546">
    <property type="entry name" value="ClpA/ClpB_AAA_lid"/>
</dbReference>
<dbReference type="InterPro" id="IPR018368">
    <property type="entry name" value="ClpA/B_CS1"/>
</dbReference>
<dbReference type="InterPro" id="IPR028299">
    <property type="entry name" value="ClpA/B_CS2"/>
</dbReference>
<evidence type="ECO:0000256" key="4">
    <source>
        <dbReference type="RuleBase" id="RU004432"/>
    </source>
</evidence>
<dbReference type="FunFam" id="3.40.50.300:FF:000010">
    <property type="entry name" value="Chaperone clpB 1, putative"/>
    <property type="match status" value="1"/>
</dbReference>
<dbReference type="InterPro" id="IPR027417">
    <property type="entry name" value="P-loop_NTPase"/>
</dbReference>
<dbReference type="InterPro" id="IPR036628">
    <property type="entry name" value="Clp_N_dom_sf"/>
</dbReference>
<reference evidence="8 9" key="1">
    <citation type="submission" date="2016-10" db="EMBL/GenBank/DDBJ databases">
        <authorList>
            <person name="de Groot N.N."/>
        </authorList>
    </citation>
    <scope>NUCLEOTIDE SEQUENCE [LARGE SCALE GENOMIC DNA]</scope>
    <source>
        <strain evidence="8 9">DSM 15269</strain>
    </source>
</reference>
<dbReference type="Pfam" id="PF10431">
    <property type="entry name" value="ClpB_D2-small"/>
    <property type="match status" value="1"/>
</dbReference>
<feature type="domain" description="Clp ATPase C-terminal" evidence="7">
    <location>
        <begin position="770"/>
        <end position="862"/>
    </location>
</feature>
<dbReference type="GO" id="GO:0034605">
    <property type="term" value="P:cellular response to heat"/>
    <property type="evidence" value="ECO:0007669"/>
    <property type="project" value="TreeGrafter"/>
</dbReference>
<dbReference type="NCBIfam" id="TIGR03345">
    <property type="entry name" value="VI_ClpV1"/>
    <property type="match status" value="1"/>
</dbReference>
<accession>A0A1G9ZW08</accession>
<keyword evidence="3 4" id="KW-0143">Chaperone</keyword>
<sequence>MQHDLRKIVNKFNSTAAEVLQNAAGLCVSRTNYEIAVEHYLLKAIENIGGDVQLILHHFGVDTGEIQARILDALEDFKAGNTGKPIFSPLLVDLFESSWLVTSIDLGLNRISTGSIFLTFLKKPTYFGAGSYIDVLVEKIDIRELEENFWNILKNSNEYQEVAREQAGGAPVAEGGFVEKYCQDFTAKAKEGKIDPVFGREDEINQIIDVLARRRKNNPILVGEPGVGKTAVIEGLALRIVEGDVPEMLRNVRLLGLDMGSLEAGASVKGEFEKRLKGVLDEIKASEQSTILFIDEAHTLIGAGGSAGSSDAANLLKPALARGEIKACAATTWSEYKKYFEKDPALARRFQLIKLDEPDVKTAIMILRGLKSFYEETHKVTVLDDAIVAAAEYADRYITGRFLPDKAIDVLDTACARVKINLSSKPAKLNALEKELQSLQRKQKGIERDKLHGRVIDEEDYDNTLKSIEVIQKDIEELRNKWLQEKEIVEKLLDLRSKLQEVEDKESIQKEIKELEENLQELHQGDPLIRYEVDVDVVGQVISDWTGVPLGKIKRDETENILKLEEKLRERIKGQDHALTMITKVIKAAKSGVKPPTQPMGVFLLVGPSGVGKTETGLALADLLFGGEQHVVTINMSEFQEKHTVSRLIGSPPGYVGYGEGGMLTEAVRQRPYTVVLLDEVEKAHPSVMNLFYQVFDKGVLTDGEGKEISFKDTVILLTSNLGTDIIQEMTKEEEKPPADAVMQAIRPLLSKHFQPALLARMTVIPYFSLDKTTLREIVILKLNKMSDTVYNNNRIKINYTPEVVDKITERCSEVETGARNIDYILQGNIMPKIADKILEMMAGEKEINKLQLIVKEDGFEVIE</sequence>
<dbReference type="FunFam" id="3.40.50.300:FF:000025">
    <property type="entry name" value="ATP-dependent Clp protease subunit"/>
    <property type="match status" value="1"/>
</dbReference>
<dbReference type="EMBL" id="FNIN01000001">
    <property type="protein sequence ID" value="SDN24863.1"/>
    <property type="molecule type" value="Genomic_DNA"/>
</dbReference>
<evidence type="ECO:0000259" key="7">
    <source>
        <dbReference type="SMART" id="SM01086"/>
    </source>
</evidence>
<dbReference type="InterPro" id="IPR019489">
    <property type="entry name" value="Clp_ATPase_C"/>
</dbReference>
<feature type="domain" description="AAA+ ATPase" evidence="6">
    <location>
        <begin position="215"/>
        <end position="358"/>
    </location>
</feature>
<evidence type="ECO:0000313" key="9">
    <source>
        <dbReference type="Proteomes" id="UP000199602"/>
    </source>
</evidence>
<dbReference type="Pfam" id="PF00004">
    <property type="entry name" value="AAA"/>
    <property type="match status" value="1"/>
</dbReference>
<feature type="coiled-coil region" evidence="5">
    <location>
        <begin position="422"/>
        <end position="525"/>
    </location>
</feature>
<feature type="domain" description="AAA+ ATPase" evidence="6">
    <location>
        <begin position="599"/>
        <end position="749"/>
    </location>
</feature>
<evidence type="ECO:0000256" key="3">
    <source>
        <dbReference type="ARBA" id="ARBA00023186"/>
    </source>
</evidence>
<dbReference type="PROSITE" id="PS00870">
    <property type="entry name" value="CLPAB_1"/>
    <property type="match status" value="1"/>
</dbReference>
<dbReference type="GO" id="GO:0016887">
    <property type="term" value="F:ATP hydrolysis activity"/>
    <property type="evidence" value="ECO:0007669"/>
    <property type="project" value="InterPro"/>
</dbReference>
<dbReference type="SMART" id="SM00382">
    <property type="entry name" value="AAA"/>
    <property type="match status" value="2"/>
</dbReference>
<dbReference type="InterPro" id="IPR001270">
    <property type="entry name" value="ClpA/B"/>
</dbReference>
<dbReference type="InterPro" id="IPR050130">
    <property type="entry name" value="ClpA_ClpB"/>
</dbReference>
<dbReference type="Pfam" id="PF07724">
    <property type="entry name" value="AAA_2"/>
    <property type="match status" value="1"/>
</dbReference>
<dbReference type="SUPFAM" id="SSF81923">
    <property type="entry name" value="Double Clp-N motif"/>
    <property type="match status" value="1"/>
</dbReference>
<organism evidence="8 9">
    <name type="scientific">Desulfonauticus submarinus</name>
    <dbReference type="NCBI Taxonomy" id="206665"/>
    <lineage>
        <taxon>Bacteria</taxon>
        <taxon>Pseudomonadati</taxon>
        <taxon>Thermodesulfobacteriota</taxon>
        <taxon>Desulfovibrionia</taxon>
        <taxon>Desulfovibrionales</taxon>
        <taxon>Desulfonauticaceae</taxon>
        <taxon>Desulfonauticus</taxon>
    </lineage>
</organism>
<dbReference type="InterPro" id="IPR003959">
    <property type="entry name" value="ATPase_AAA_core"/>
</dbReference>
<dbReference type="AlphaFoldDB" id="A0A1G9ZW08"/>
<dbReference type="InterPro" id="IPR003593">
    <property type="entry name" value="AAA+_ATPase"/>
</dbReference>
<dbReference type="RefSeq" id="WP_092061925.1">
    <property type="nucleotide sequence ID" value="NZ_FNIN01000001.1"/>
</dbReference>
<dbReference type="PANTHER" id="PTHR11638">
    <property type="entry name" value="ATP-DEPENDENT CLP PROTEASE"/>
    <property type="match status" value="1"/>
</dbReference>
<keyword evidence="1 4" id="KW-0547">Nucleotide-binding</keyword>
<evidence type="ECO:0000256" key="1">
    <source>
        <dbReference type="ARBA" id="ARBA00022741"/>
    </source>
</evidence>
<dbReference type="STRING" id="206665.SAMN04488516_101171"/>
<dbReference type="Gene3D" id="1.10.8.60">
    <property type="match status" value="1"/>
</dbReference>
<dbReference type="GO" id="GO:0005524">
    <property type="term" value="F:ATP binding"/>
    <property type="evidence" value="ECO:0007669"/>
    <property type="project" value="UniProtKB-KW"/>
</dbReference>
<dbReference type="InterPro" id="IPR017729">
    <property type="entry name" value="ATPase_T6SS_ClpV1"/>
</dbReference>
<keyword evidence="5" id="KW-0175">Coiled coil</keyword>
<keyword evidence="2 4" id="KW-0067">ATP-binding</keyword>
<gene>
    <name evidence="8" type="ORF">SAMN04488516_101171</name>
</gene>
<dbReference type="GO" id="GO:0005737">
    <property type="term" value="C:cytoplasm"/>
    <property type="evidence" value="ECO:0007669"/>
    <property type="project" value="TreeGrafter"/>
</dbReference>
<dbReference type="PRINTS" id="PR00300">
    <property type="entry name" value="CLPPROTEASEA"/>
</dbReference>
<name>A0A1G9ZW08_9BACT</name>
<dbReference type="SUPFAM" id="SSF52540">
    <property type="entry name" value="P-loop containing nucleoside triphosphate hydrolases"/>
    <property type="match status" value="2"/>
</dbReference>
<comment type="similarity">
    <text evidence="4">Belongs to the ClpA/ClpB family.</text>
</comment>